<feature type="active site" description="Nucleophile" evidence="4">
    <location>
        <position position="68"/>
    </location>
</feature>
<accession>A0ABS9V691</accession>
<evidence type="ECO:0000259" key="6">
    <source>
        <dbReference type="Pfam" id="PF01416"/>
    </source>
</evidence>
<evidence type="ECO:0000256" key="4">
    <source>
        <dbReference type="HAMAP-Rule" id="MF_00171"/>
    </source>
</evidence>
<dbReference type="Gene3D" id="3.30.70.660">
    <property type="entry name" value="Pseudouridine synthase I, catalytic domain, C-terminal subdomain"/>
    <property type="match status" value="1"/>
</dbReference>
<sequence length="264" mass="29867">MRKLGCNSIFAAVTEISKRYFLEIAYNGAAYHGWQSQKNATSVQQTIEKSLSTLMRGPVEIMGSGRTDTGVHASQQFAHVIFESEVQQADFLKKLNALLPKDIAVHRILPVRDDAHARFNAIWRSYVYKITTKKDPFGFGLSWHYYRPLDLQAMNQASKLLLTHQDFQCFSKVKTDVNHFGCKIKTAFWEQIGNEIHFHITANRFLRGMVRAIVGTLVLVGEGRLTSEQFQEILDSKDRSKAGSSAPASGLFLCSVEYPEDIFI</sequence>
<comment type="function">
    <text evidence="4">Formation of pseudouridine at positions 38, 39 and 40 in the anticodon stem and loop of transfer RNAs.</text>
</comment>
<comment type="similarity">
    <text evidence="1 4 5">Belongs to the tRNA pseudouridine synthase TruA family.</text>
</comment>
<dbReference type="HAMAP" id="MF_00171">
    <property type="entry name" value="TruA"/>
    <property type="match status" value="1"/>
</dbReference>
<dbReference type="GO" id="GO:0160147">
    <property type="term" value="F:tRNA pseudouridine(38-40) synthase activity"/>
    <property type="evidence" value="ECO:0007669"/>
    <property type="project" value="UniProtKB-EC"/>
</dbReference>
<evidence type="ECO:0000256" key="2">
    <source>
        <dbReference type="ARBA" id="ARBA00022694"/>
    </source>
</evidence>
<organism evidence="7 8">
    <name type="scientific">Belliella filtrata</name>
    <dbReference type="NCBI Taxonomy" id="2923435"/>
    <lineage>
        <taxon>Bacteria</taxon>
        <taxon>Pseudomonadati</taxon>
        <taxon>Bacteroidota</taxon>
        <taxon>Cytophagia</taxon>
        <taxon>Cytophagales</taxon>
        <taxon>Cyclobacteriaceae</taxon>
        <taxon>Belliella</taxon>
    </lineage>
</organism>
<feature type="binding site" evidence="4">
    <location>
        <position position="126"/>
    </location>
    <ligand>
        <name>substrate</name>
    </ligand>
</feature>
<reference evidence="7" key="1">
    <citation type="submission" date="2022-03" db="EMBL/GenBank/DDBJ databases">
        <title>De novo assembled genomes of Belliella spp. (Cyclobacteriaceae) strains.</title>
        <authorList>
            <person name="Szabo A."/>
            <person name="Korponai K."/>
            <person name="Felfoldi T."/>
        </authorList>
    </citation>
    <scope>NUCLEOTIDE SEQUENCE</scope>
    <source>
        <strain evidence="7">DSM 111904</strain>
    </source>
</reference>
<dbReference type="SUPFAM" id="SSF55120">
    <property type="entry name" value="Pseudouridine synthase"/>
    <property type="match status" value="1"/>
</dbReference>
<evidence type="ECO:0000256" key="5">
    <source>
        <dbReference type="RuleBase" id="RU003792"/>
    </source>
</evidence>
<evidence type="ECO:0000313" key="8">
    <source>
        <dbReference type="Proteomes" id="UP001165489"/>
    </source>
</evidence>
<comment type="catalytic activity">
    <reaction evidence="4 5">
        <text>uridine(38/39/40) in tRNA = pseudouridine(38/39/40) in tRNA</text>
        <dbReference type="Rhea" id="RHEA:22376"/>
        <dbReference type="Rhea" id="RHEA-COMP:10085"/>
        <dbReference type="Rhea" id="RHEA-COMP:10087"/>
        <dbReference type="ChEBI" id="CHEBI:65314"/>
        <dbReference type="ChEBI" id="CHEBI:65315"/>
        <dbReference type="EC" id="5.4.99.12"/>
    </reaction>
</comment>
<evidence type="ECO:0000256" key="1">
    <source>
        <dbReference type="ARBA" id="ARBA00009375"/>
    </source>
</evidence>
<dbReference type="Gene3D" id="3.30.70.580">
    <property type="entry name" value="Pseudouridine synthase I, catalytic domain, N-terminal subdomain"/>
    <property type="match status" value="1"/>
</dbReference>
<comment type="subunit">
    <text evidence="4">Homodimer.</text>
</comment>
<dbReference type="Proteomes" id="UP001165489">
    <property type="component" value="Unassembled WGS sequence"/>
</dbReference>
<dbReference type="InterPro" id="IPR020095">
    <property type="entry name" value="PsdUridine_synth_TruA_C"/>
</dbReference>
<comment type="caution">
    <text evidence="4">Lacks conserved residue(s) required for the propagation of feature annotation.</text>
</comment>
<dbReference type="InterPro" id="IPR020103">
    <property type="entry name" value="PsdUridine_synth_cat_dom_sf"/>
</dbReference>
<dbReference type="EC" id="5.4.99.12" evidence="4"/>
<dbReference type="PIRSF" id="PIRSF001430">
    <property type="entry name" value="tRNA_psdUrid_synth"/>
    <property type="match status" value="1"/>
</dbReference>
<comment type="caution">
    <text evidence="7">The sequence shown here is derived from an EMBL/GenBank/DDBJ whole genome shotgun (WGS) entry which is preliminary data.</text>
</comment>
<name>A0ABS9V691_9BACT</name>
<dbReference type="NCBIfam" id="TIGR00071">
    <property type="entry name" value="hisT_truA"/>
    <property type="match status" value="1"/>
</dbReference>
<dbReference type="Pfam" id="PF01416">
    <property type="entry name" value="PseudoU_synth_1"/>
    <property type="match status" value="2"/>
</dbReference>
<keyword evidence="8" id="KW-1185">Reference proteome</keyword>
<gene>
    <name evidence="4 7" type="primary">truA</name>
    <name evidence="7" type="ORF">MM239_20245</name>
</gene>
<dbReference type="InterPro" id="IPR020094">
    <property type="entry name" value="TruA/RsuA/RluB/E/F_N"/>
</dbReference>
<dbReference type="PANTHER" id="PTHR11142">
    <property type="entry name" value="PSEUDOURIDYLATE SYNTHASE"/>
    <property type="match status" value="1"/>
</dbReference>
<feature type="domain" description="Pseudouridine synthase I TruA alpha/beta" evidence="6">
    <location>
        <begin position="158"/>
        <end position="259"/>
    </location>
</feature>
<dbReference type="PANTHER" id="PTHR11142:SF0">
    <property type="entry name" value="TRNA PSEUDOURIDINE SYNTHASE-LIKE 1"/>
    <property type="match status" value="1"/>
</dbReference>
<dbReference type="InterPro" id="IPR001406">
    <property type="entry name" value="PsdUridine_synth_TruA"/>
</dbReference>
<evidence type="ECO:0000313" key="7">
    <source>
        <dbReference type="EMBL" id="MCH7411729.1"/>
    </source>
</evidence>
<dbReference type="RefSeq" id="WP_241350155.1">
    <property type="nucleotide sequence ID" value="NZ_JAKZGP010000106.1"/>
</dbReference>
<feature type="domain" description="Pseudouridine synthase I TruA alpha/beta" evidence="6">
    <location>
        <begin position="25"/>
        <end position="120"/>
    </location>
</feature>
<protein>
    <recommendedName>
        <fullName evidence="4">tRNA pseudouridine synthase A</fullName>
        <ecNumber evidence="4">5.4.99.12</ecNumber>
    </recommendedName>
    <alternativeName>
        <fullName evidence="4">tRNA pseudouridine(38-40) synthase</fullName>
    </alternativeName>
    <alternativeName>
        <fullName evidence="4">tRNA pseudouridylate synthase I</fullName>
    </alternativeName>
    <alternativeName>
        <fullName evidence="4">tRNA-uridine isomerase I</fullName>
    </alternativeName>
</protein>
<evidence type="ECO:0000256" key="3">
    <source>
        <dbReference type="ARBA" id="ARBA00023235"/>
    </source>
</evidence>
<dbReference type="InterPro" id="IPR020097">
    <property type="entry name" value="PsdUridine_synth_TruA_a/b_dom"/>
</dbReference>
<keyword evidence="3 4" id="KW-0413">Isomerase</keyword>
<keyword evidence="2 4" id="KW-0819">tRNA processing</keyword>
<dbReference type="CDD" id="cd02570">
    <property type="entry name" value="PseudoU_synth_EcTruA"/>
    <property type="match status" value="1"/>
</dbReference>
<dbReference type="EMBL" id="JAKZGP010000106">
    <property type="protein sequence ID" value="MCH7411729.1"/>
    <property type="molecule type" value="Genomic_DNA"/>
</dbReference>
<proteinExistence type="inferred from homology"/>